<accession>A0A8H6KFX1</accession>
<evidence type="ECO:0000256" key="1">
    <source>
        <dbReference type="SAM" id="MobiDB-lite"/>
    </source>
</evidence>
<reference evidence="2" key="1">
    <citation type="journal article" date="2020" name="Phytopathology">
        <title>Genome Sequence Resources of Colletotrichum truncatum, C. plurivorum, C. musicola, and C. sojae: Four Species Pathogenic to Soybean (Glycine max).</title>
        <authorList>
            <person name="Rogerio F."/>
            <person name="Boufleur T.R."/>
            <person name="Ciampi-Guillardi M."/>
            <person name="Sukno S.A."/>
            <person name="Thon M.R."/>
            <person name="Massola Junior N.S."/>
            <person name="Baroncelli R."/>
        </authorList>
    </citation>
    <scope>NUCLEOTIDE SEQUENCE</scope>
    <source>
        <strain evidence="2">LFN0074</strain>
    </source>
</reference>
<gene>
    <name evidence="2" type="ORF">CMUS01_07618</name>
</gene>
<dbReference type="EMBL" id="WIGM01000277">
    <property type="protein sequence ID" value="KAF6830774.1"/>
    <property type="molecule type" value="Genomic_DNA"/>
</dbReference>
<feature type="compositionally biased region" description="Low complexity" evidence="1">
    <location>
        <begin position="20"/>
        <end position="33"/>
    </location>
</feature>
<evidence type="ECO:0000313" key="2">
    <source>
        <dbReference type="EMBL" id="KAF6830774.1"/>
    </source>
</evidence>
<name>A0A8H6KFX1_9PEZI</name>
<dbReference type="AlphaFoldDB" id="A0A8H6KFX1"/>
<organism evidence="2 3">
    <name type="scientific">Colletotrichum musicola</name>
    <dbReference type="NCBI Taxonomy" id="2175873"/>
    <lineage>
        <taxon>Eukaryota</taxon>
        <taxon>Fungi</taxon>
        <taxon>Dikarya</taxon>
        <taxon>Ascomycota</taxon>
        <taxon>Pezizomycotina</taxon>
        <taxon>Sordariomycetes</taxon>
        <taxon>Hypocreomycetidae</taxon>
        <taxon>Glomerellales</taxon>
        <taxon>Glomerellaceae</taxon>
        <taxon>Colletotrichum</taxon>
        <taxon>Colletotrichum orchidearum species complex</taxon>
    </lineage>
</organism>
<sequence>MGKIQPGPDFMFSSGHEASSKSSISPSSAPHISGWLPRTPSGLSPASESRQRTALRAKRWGVPRQAADEDDVGGTTNLEKRCADIDMGKESGSEAEVVGPAIPTLGGHALADAMDDFCDSTMNFTWDVDPLGAEETCDWVEMRAASRDCSDCQEP</sequence>
<comment type="caution">
    <text evidence="2">The sequence shown here is derived from an EMBL/GenBank/DDBJ whole genome shotgun (WGS) entry which is preliminary data.</text>
</comment>
<protein>
    <submittedName>
        <fullName evidence="2">Uncharacterized protein</fullName>
    </submittedName>
</protein>
<evidence type="ECO:0000313" key="3">
    <source>
        <dbReference type="Proteomes" id="UP000639643"/>
    </source>
</evidence>
<dbReference type="Proteomes" id="UP000639643">
    <property type="component" value="Unassembled WGS sequence"/>
</dbReference>
<proteinExistence type="predicted"/>
<keyword evidence="3" id="KW-1185">Reference proteome</keyword>
<feature type="region of interest" description="Disordered" evidence="1">
    <location>
        <begin position="1"/>
        <end position="77"/>
    </location>
</feature>